<dbReference type="CDD" id="cd00082">
    <property type="entry name" value="HisKA"/>
    <property type="match status" value="1"/>
</dbReference>
<dbReference type="InterPro" id="IPR003594">
    <property type="entry name" value="HATPase_dom"/>
</dbReference>
<comment type="caution">
    <text evidence="7">Lacks conserved residue(s) required for the propagation of feature annotation.</text>
</comment>
<feature type="region of interest" description="Disordered" evidence="9">
    <location>
        <begin position="496"/>
        <end position="517"/>
    </location>
</feature>
<feature type="compositionally biased region" description="Polar residues" evidence="9">
    <location>
        <begin position="734"/>
        <end position="745"/>
    </location>
</feature>
<sequence>MLRYPLSDFIATVPSCVETATLATVLEIFQQQQCHRLAVLDKQKCLLGLVYSARLLPQLLTAGQGKGDSNYLDLQQPLSTLGQGLIKPIQTIPASLRIEQLSSFLGSQQIQENTNLDWALVDSNGNFLGLVDSLRLLKLLTTQKLQIDTHKGTKRTNSKKAPQKSSVDTGVRATTEKTHTGEQKRECKPLVQLLERLPWPLALQTSNGEVVTQNPAWWQQLGALKDPEGVRRQVETILAKVSSKKLQYATQTAAKISSFLSNNQHFCQENSSSRLSEVIPEKDVLPRSTLGAAPDTHTHNLQQQPIVENPAPNRCFLDSQQGTCTCIVQVQNGQERVWQFAKIPLDSPELKVLSTDSKTPLATKNSALNNELWLMLATDVTEQQQLSKELAAKNADLIQLNRLKDEFLACISHELKTPLTAVLGLSRLLVDQQLGELNERQARYAGLIHQSGRHLMSVVNDILDLTRMETGQMELTLTNANIQKICERAVSEAKAIHSQTNKASSNSLAQSTPPQEHQFTLSMEPGLEQIVADELRLRQMLVHLLSNAFKFTETAGEIGLGVSRWEGWIAFTVWDTGIGIPEHQQHLIFQKFQQLENPLIRQHEGTGLGLVLTRALARLHGGDVSFLSREGKGSQFTLLLPPSPPKESGRLADEEMGTISFAPHHQSARLSEEDAVRASTANHLGSYGKTPGGRLQPINPTQPHSTTSLIPAARIAQTGMTYAKGTAFAPGQVPGNSNRQGTSTRYAKRQQAGLSQTQSPTQAKPSFDLSNHSTGVYGKSAWALREAAVQASTTHQLTSSKSLVLVVEAVARYIEDLTEQLTGLGYRVVIARSGCEAVEKARRLQPKAIFLNPLLPLLSGWDVLTLLKSDVATSHIPTIVTATGAEKDQAFANQADGFLSLPVQHQVLTPLIESLCTPPEQKQQKSDDEEIFANKTPLKILKLVHPDSESSTSQSLLEQHRVIEVDDLDQAELLTRVWQFDVILLDTEMPAAEALLQQLSSHPRLANLPLVTCNASTTQAASVIPGLSVFPCLTPLDTDKNHNGSKTDALLSALQIASDTCYCPPNILVVDLGILPDLPDTTHKQIKGCRTPKNFSLNSPIAGENTPCPWIISRGSEWFQALVQYLQTGGFKASMSRSWAELLQQIRHQSVDLLLICLGESSINKEVHSALKALQQLPFDLPPVLLLDQRLNSDQVEDEQTHIPQLESIETLINTLASQILPRSISMENLLNEINKTLETPE</sequence>
<dbReference type="RefSeq" id="WP_169266309.1">
    <property type="nucleotide sequence ID" value="NZ_QMEC01000075.1"/>
</dbReference>
<dbReference type="SMART" id="SM00448">
    <property type="entry name" value="REC"/>
    <property type="match status" value="1"/>
</dbReference>
<evidence type="ECO:0000256" key="4">
    <source>
        <dbReference type="ARBA" id="ARBA00022679"/>
    </source>
</evidence>
<dbReference type="PANTHER" id="PTHR43047">
    <property type="entry name" value="TWO-COMPONENT HISTIDINE PROTEIN KINASE"/>
    <property type="match status" value="1"/>
</dbReference>
<dbReference type="InterPro" id="IPR036890">
    <property type="entry name" value="HATPase_C_sf"/>
</dbReference>
<dbReference type="Gene3D" id="1.10.287.130">
    <property type="match status" value="1"/>
</dbReference>
<dbReference type="Pfam" id="PF00571">
    <property type="entry name" value="CBS"/>
    <property type="match status" value="1"/>
</dbReference>
<feature type="domain" description="Histidine kinase" evidence="10">
    <location>
        <begin position="410"/>
        <end position="644"/>
    </location>
</feature>
<dbReference type="Pfam" id="PF02518">
    <property type="entry name" value="HATPase_c"/>
    <property type="match status" value="1"/>
</dbReference>
<keyword evidence="4" id="KW-0808">Transferase</keyword>
<dbReference type="Pfam" id="PF00512">
    <property type="entry name" value="HisKA"/>
    <property type="match status" value="1"/>
</dbReference>
<dbReference type="InterPro" id="IPR011006">
    <property type="entry name" value="CheY-like_superfamily"/>
</dbReference>
<dbReference type="PANTHER" id="PTHR43047:SF63">
    <property type="entry name" value="HISTIDINE KINASE"/>
    <property type="match status" value="1"/>
</dbReference>
<evidence type="ECO:0000256" key="1">
    <source>
        <dbReference type="ARBA" id="ARBA00000085"/>
    </source>
</evidence>
<evidence type="ECO:0000259" key="12">
    <source>
        <dbReference type="PROSITE" id="PS51371"/>
    </source>
</evidence>
<dbReference type="GO" id="GO:0016301">
    <property type="term" value="F:kinase activity"/>
    <property type="evidence" value="ECO:0007669"/>
    <property type="project" value="UniProtKB-KW"/>
</dbReference>
<dbReference type="InterPro" id="IPR036097">
    <property type="entry name" value="HisK_dim/P_sf"/>
</dbReference>
<dbReference type="InterPro" id="IPR004358">
    <property type="entry name" value="Sig_transdc_His_kin-like_C"/>
</dbReference>
<dbReference type="SMART" id="SM00387">
    <property type="entry name" value="HATPase_c"/>
    <property type="match status" value="1"/>
</dbReference>
<dbReference type="PROSITE" id="PS51371">
    <property type="entry name" value="CBS"/>
    <property type="match status" value="1"/>
</dbReference>
<dbReference type="EMBL" id="QMEC01000075">
    <property type="protein sequence ID" value="NMF64725.1"/>
    <property type="molecule type" value="Genomic_DNA"/>
</dbReference>
<dbReference type="Proteomes" id="UP000762253">
    <property type="component" value="Unassembled WGS sequence"/>
</dbReference>
<dbReference type="PRINTS" id="PR00344">
    <property type="entry name" value="BCTRLSENSOR"/>
</dbReference>
<dbReference type="CDD" id="cd16922">
    <property type="entry name" value="HATPase_EvgS-ArcB-TorS-like"/>
    <property type="match status" value="1"/>
</dbReference>
<keyword evidence="14" id="KW-1185">Reference proteome</keyword>
<organism evidence="13 14">
    <name type="scientific">Brasilonema octagenarum UFV-OR1</name>
    <dbReference type="NCBI Taxonomy" id="417115"/>
    <lineage>
        <taxon>Bacteria</taxon>
        <taxon>Bacillati</taxon>
        <taxon>Cyanobacteriota</taxon>
        <taxon>Cyanophyceae</taxon>
        <taxon>Nostocales</taxon>
        <taxon>Scytonemataceae</taxon>
        <taxon>Brasilonema</taxon>
        <taxon>Octagenarum group</taxon>
    </lineage>
</organism>
<keyword evidence="6" id="KW-0902">Two-component regulatory system</keyword>
<dbReference type="InterPro" id="IPR046342">
    <property type="entry name" value="CBS_dom_sf"/>
</dbReference>
<comment type="catalytic activity">
    <reaction evidence="1">
        <text>ATP + protein L-histidine = ADP + protein N-phospho-L-histidine.</text>
        <dbReference type="EC" id="2.7.13.3"/>
    </reaction>
</comment>
<dbReference type="SUPFAM" id="SSF52172">
    <property type="entry name" value="CheY-like"/>
    <property type="match status" value="1"/>
</dbReference>
<feature type="compositionally biased region" description="Polar residues" evidence="9">
    <location>
        <begin position="497"/>
        <end position="517"/>
    </location>
</feature>
<comment type="caution">
    <text evidence="13">The sequence shown here is derived from an EMBL/GenBank/DDBJ whole genome shotgun (WGS) entry which is preliminary data.</text>
</comment>
<dbReference type="SUPFAM" id="SSF47384">
    <property type="entry name" value="Homodimeric domain of signal transducing histidine kinase"/>
    <property type="match status" value="1"/>
</dbReference>
<evidence type="ECO:0000259" key="10">
    <source>
        <dbReference type="PROSITE" id="PS50109"/>
    </source>
</evidence>
<dbReference type="SUPFAM" id="SSF55874">
    <property type="entry name" value="ATPase domain of HSP90 chaperone/DNA topoisomerase II/histidine kinase"/>
    <property type="match status" value="1"/>
</dbReference>
<protein>
    <recommendedName>
        <fullName evidence="2">histidine kinase</fullName>
        <ecNumber evidence="2">2.7.13.3</ecNumber>
    </recommendedName>
</protein>
<dbReference type="PROSITE" id="PS50110">
    <property type="entry name" value="RESPONSE_REGULATORY"/>
    <property type="match status" value="1"/>
</dbReference>
<feature type="domain" description="CBS" evidence="12">
    <location>
        <begin position="9"/>
        <end position="69"/>
    </location>
</feature>
<keyword evidence="8" id="KW-0129">CBS domain</keyword>
<evidence type="ECO:0000256" key="2">
    <source>
        <dbReference type="ARBA" id="ARBA00012438"/>
    </source>
</evidence>
<dbReference type="InterPro" id="IPR000644">
    <property type="entry name" value="CBS_dom"/>
</dbReference>
<feature type="compositionally biased region" description="Basic residues" evidence="9">
    <location>
        <begin position="152"/>
        <end position="162"/>
    </location>
</feature>
<dbReference type="SMART" id="SM00388">
    <property type="entry name" value="HisKA"/>
    <property type="match status" value="1"/>
</dbReference>
<dbReference type="SUPFAM" id="SSF54631">
    <property type="entry name" value="CBS-domain pair"/>
    <property type="match status" value="1"/>
</dbReference>
<evidence type="ECO:0000256" key="6">
    <source>
        <dbReference type="ARBA" id="ARBA00023012"/>
    </source>
</evidence>
<feature type="domain" description="Response regulatory" evidence="11">
    <location>
        <begin position="803"/>
        <end position="916"/>
    </location>
</feature>
<keyword evidence="5 13" id="KW-0418">Kinase</keyword>
<evidence type="ECO:0000256" key="7">
    <source>
        <dbReference type="PROSITE-ProRule" id="PRU00169"/>
    </source>
</evidence>
<proteinExistence type="predicted"/>
<evidence type="ECO:0000313" key="13">
    <source>
        <dbReference type="EMBL" id="NMF64725.1"/>
    </source>
</evidence>
<evidence type="ECO:0000313" key="14">
    <source>
        <dbReference type="Proteomes" id="UP000762253"/>
    </source>
</evidence>
<feature type="compositionally biased region" description="Basic and acidic residues" evidence="9">
    <location>
        <begin position="174"/>
        <end position="184"/>
    </location>
</feature>
<feature type="region of interest" description="Disordered" evidence="9">
    <location>
        <begin position="726"/>
        <end position="770"/>
    </location>
</feature>
<feature type="region of interest" description="Disordered" evidence="9">
    <location>
        <begin position="676"/>
        <end position="706"/>
    </location>
</feature>
<feature type="region of interest" description="Disordered" evidence="9">
    <location>
        <begin position="150"/>
        <end position="184"/>
    </location>
</feature>
<evidence type="ECO:0000259" key="11">
    <source>
        <dbReference type="PROSITE" id="PS50110"/>
    </source>
</evidence>
<dbReference type="InterPro" id="IPR001789">
    <property type="entry name" value="Sig_transdc_resp-reg_receiver"/>
</dbReference>
<evidence type="ECO:0000256" key="3">
    <source>
        <dbReference type="ARBA" id="ARBA00022553"/>
    </source>
</evidence>
<dbReference type="PROSITE" id="PS50109">
    <property type="entry name" value="HIS_KIN"/>
    <property type="match status" value="1"/>
</dbReference>
<reference evidence="13 14" key="1">
    <citation type="submission" date="2018-06" db="EMBL/GenBank/DDBJ databases">
        <title>Comparative genomics of Brasilonema spp. strains.</title>
        <authorList>
            <person name="Alvarenga D.O."/>
            <person name="Fiore M.F."/>
            <person name="Varani A.M."/>
        </authorList>
    </citation>
    <scope>NUCLEOTIDE SEQUENCE [LARGE SCALE GENOMIC DNA]</scope>
    <source>
        <strain evidence="13 14">UFV-OR1</strain>
    </source>
</reference>
<dbReference type="InterPro" id="IPR003661">
    <property type="entry name" value="HisK_dim/P_dom"/>
</dbReference>
<gene>
    <name evidence="13" type="ORF">DP115_18905</name>
</gene>
<feature type="compositionally biased region" description="Polar residues" evidence="9">
    <location>
        <begin position="752"/>
        <end position="770"/>
    </location>
</feature>
<accession>A0ABX1MCA6</accession>
<evidence type="ECO:0000256" key="8">
    <source>
        <dbReference type="PROSITE-ProRule" id="PRU00703"/>
    </source>
</evidence>
<evidence type="ECO:0000256" key="5">
    <source>
        <dbReference type="ARBA" id="ARBA00022777"/>
    </source>
</evidence>
<dbReference type="EC" id="2.7.13.3" evidence="2"/>
<keyword evidence="3" id="KW-0597">Phosphoprotein</keyword>
<name>A0ABX1MCA6_9CYAN</name>
<dbReference type="Gene3D" id="3.40.50.2300">
    <property type="match status" value="1"/>
</dbReference>
<dbReference type="InterPro" id="IPR005467">
    <property type="entry name" value="His_kinase_dom"/>
</dbReference>
<dbReference type="Gene3D" id="3.30.565.10">
    <property type="entry name" value="Histidine kinase-like ATPase, C-terminal domain"/>
    <property type="match status" value="1"/>
</dbReference>
<evidence type="ECO:0000256" key="9">
    <source>
        <dbReference type="SAM" id="MobiDB-lite"/>
    </source>
</evidence>